<keyword evidence="1" id="KW-1133">Transmembrane helix</keyword>
<dbReference type="EMBL" id="JAUIZM010000010">
    <property type="protein sequence ID" value="KAK1360105.1"/>
    <property type="molecule type" value="Genomic_DNA"/>
</dbReference>
<dbReference type="Proteomes" id="UP001237642">
    <property type="component" value="Unassembled WGS sequence"/>
</dbReference>
<proteinExistence type="predicted"/>
<dbReference type="AlphaFoldDB" id="A0AAD8M317"/>
<keyword evidence="3" id="KW-1185">Reference proteome</keyword>
<reference evidence="2" key="1">
    <citation type="submission" date="2023-02" db="EMBL/GenBank/DDBJ databases">
        <title>Genome of toxic invasive species Heracleum sosnowskyi carries increased number of genes despite the absence of recent whole-genome duplications.</title>
        <authorList>
            <person name="Schelkunov M."/>
            <person name="Shtratnikova V."/>
            <person name="Makarenko M."/>
            <person name="Klepikova A."/>
            <person name="Omelchenko D."/>
            <person name="Novikova G."/>
            <person name="Obukhova E."/>
            <person name="Bogdanov V."/>
            <person name="Penin A."/>
            <person name="Logacheva M."/>
        </authorList>
    </citation>
    <scope>NUCLEOTIDE SEQUENCE</scope>
    <source>
        <strain evidence="2">Hsosn_3</strain>
        <tissue evidence="2">Leaf</tissue>
    </source>
</reference>
<comment type="caution">
    <text evidence="2">The sequence shown here is derived from an EMBL/GenBank/DDBJ whole genome shotgun (WGS) entry which is preliminary data.</text>
</comment>
<evidence type="ECO:0000256" key="1">
    <source>
        <dbReference type="SAM" id="Phobius"/>
    </source>
</evidence>
<organism evidence="2 3">
    <name type="scientific">Heracleum sosnowskyi</name>
    <dbReference type="NCBI Taxonomy" id="360622"/>
    <lineage>
        <taxon>Eukaryota</taxon>
        <taxon>Viridiplantae</taxon>
        <taxon>Streptophyta</taxon>
        <taxon>Embryophyta</taxon>
        <taxon>Tracheophyta</taxon>
        <taxon>Spermatophyta</taxon>
        <taxon>Magnoliopsida</taxon>
        <taxon>eudicotyledons</taxon>
        <taxon>Gunneridae</taxon>
        <taxon>Pentapetalae</taxon>
        <taxon>asterids</taxon>
        <taxon>campanulids</taxon>
        <taxon>Apiales</taxon>
        <taxon>Apiaceae</taxon>
        <taxon>Apioideae</taxon>
        <taxon>apioid superclade</taxon>
        <taxon>Tordylieae</taxon>
        <taxon>Tordyliinae</taxon>
        <taxon>Heracleum</taxon>
    </lineage>
</organism>
<gene>
    <name evidence="2" type="ORF">POM88_044579</name>
</gene>
<protein>
    <submittedName>
        <fullName evidence="2">Glycosyltransferase-like domain-containing protein 1</fullName>
    </submittedName>
</protein>
<feature type="transmembrane region" description="Helical" evidence="1">
    <location>
        <begin position="112"/>
        <end position="131"/>
    </location>
</feature>
<dbReference type="PANTHER" id="PTHR37224">
    <property type="entry name" value="OS02G0804400 PROTEIN"/>
    <property type="match status" value="1"/>
</dbReference>
<name>A0AAD8M317_9APIA</name>
<reference evidence="2" key="2">
    <citation type="submission" date="2023-05" db="EMBL/GenBank/DDBJ databases">
        <authorList>
            <person name="Schelkunov M.I."/>
        </authorList>
    </citation>
    <scope>NUCLEOTIDE SEQUENCE</scope>
    <source>
        <strain evidence="2">Hsosn_3</strain>
        <tissue evidence="2">Leaf</tissue>
    </source>
</reference>
<accession>A0AAD8M317</accession>
<feature type="transmembrane region" description="Helical" evidence="1">
    <location>
        <begin position="82"/>
        <end position="100"/>
    </location>
</feature>
<evidence type="ECO:0000313" key="3">
    <source>
        <dbReference type="Proteomes" id="UP001237642"/>
    </source>
</evidence>
<keyword evidence="1" id="KW-0472">Membrane</keyword>
<evidence type="ECO:0000313" key="2">
    <source>
        <dbReference type="EMBL" id="KAK1360105.1"/>
    </source>
</evidence>
<keyword evidence="1" id="KW-0812">Transmembrane</keyword>
<sequence length="138" mass="14535">MAAAAATTANHLLHTGRIQSSPFSCRQSDKIFAGGFCYAFPMISSSKSLMILASRKDDSSFNIKVTPSDPAPFNSQGEDVKYVLKLAGGSVLGAAVIKYGSALFPDITTPNILLALSMISGPVILAVLLLIKESREAN</sequence>